<comment type="caution">
    <text evidence="1">The sequence shown here is derived from an EMBL/GenBank/DDBJ whole genome shotgun (WGS) entry which is preliminary data.</text>
</comment>
<evidence type="ECO:0000313" key="1">
    <source>
        <dbReference type="EMBL" id="MFD3226848.1"/>
    </source>
</evidence>
<dbReference type="Proteomes" id="UP001598201">
    <property type="component" value="Unassembled WGS sequence"/>
</dbReference>
<evidence type="ECO:0000313" key="2">
    <source>
        <dbReference type="Proteomes" id="UP001598201"/>
    </source>
</evidence>
<reference evidence="1 2" key="1">
    <citation type="submission" date="2024-09" db="EMBL/GenBank/DDBJ databases">
        <title>Genomes of Rahnella.</title>
        <authorList>
            <person name="Mnguni F.C."/>
            <person name="Shin G.Y."/>
            <person name="Coutinho T."/>
        </authorList>
    </citation>
    <scope>NUCLEOTIDE SEQUENCE [LARGE SCALE GENOMIC DNA]</scope>
    <source>
        <strain evidence="1 2">20WA0057</strain>
    </source>
</reference>
<keyword evidence="2" id="KW-1185">Reference proteome</keyword>
<accession>A0ABW6CG66</accession>
<proteinExistence type="predicted"/>
<sequence>MATTTCPKCTSTKFEMKEHPIDGSHFRYVFIQCASCGAAVGVEPIINTNALIRNLAKKLGHTI</sequence>
<dbReference type="EMBL" id="JBHUCJ010000114">
    <property type="protein sequence ID" value="MFD3226848.1"/>
    <property type="molecule type" value="Genomic_DNA"/>
</dbReference>
<gene>
    <name evidence="1" type="ORF">ACFPK4_25225</name>
</gene>
<dbReference type="RefSeq" id="WP_379672313.1">
    <property type="nucleotide sequence ID" value="NZ_JBHUCJ010000114.1"/>
</dbReference>
<name>A0ABW6CG66_RAHSY</name>
<protein>
    <submittedName>
        <fullName evidence="1">Uncharacterized protein</fullName>
    </submittedName>
</protein>
<organism evidence="1 2">
    <name type="scientific">Rahnella sp. (strain Y9602)</name>
    <dbReference type="NCBI Taxonomy" id="2703885"/>
    <lineage>
        <taxon>Bacteria</taxon>
        <taxon>Pseudomonadati</taxon>
        <taxon>Pseudomonadota</taxon>
        <taxon>Gammaproteobacteria</taxon>
        <taxon>Enterobacterales</taxon>
        <taxon>Yersiniaceae</taxon>
        <taxon>Rahnella</taxon>
    </lineage>
</organism>